<evidence type="ECO:0000313" key="3">
    <source>
        <dbReference type="EMBL" id="WAJ72181.1"/>
    </source>
</evidence>
<evidence type="ECO:0000256" key="2">
    <source>
        <dbReference type="SAM" id="SignalP"/>
    </source>
</evidence>
<evidence type="ECO:0000256" key="1">
    <source>
        <dbReference type="SAM" id="MobiDB-lite"/>
    </source>
</evidence>
<sequence length="303" mass="33133">METKIKLVTRTLSASIAVISLLSSGSALAAFKSWNPNWSSLTNNVDRAITSGEKSAMVNNVSNGTIDTRGTQINVNNSDVEKTGTGTRSVMPNSDMKWHNPFGSTYSTSPSTRWYQKDGNTQVFRIFPGDQNYYGTRVGAGRSEAFAPNHLSTVEDDGKTMTFSARFRVAKHNGGKDVMLFQSKGSGLNTQDGTYPAWGISLWVEKDGDIILVKRNAVFSQNTKIDTGYNVGQSFNLRVTDNGYNYKAYINNVEKASGTWERGDTPTVARWGIYVQGGENGILSGTVNDEQIVYVSGARVELN</sequence>
<feature type="signal peptide" evidence="2">
    <location>
        <begin position="1"/>
        <end position="29"/>
    </location>
</feature>
<evidence type="ECO:0008006" key="5">
    <source>
        <dbReference type="Google" id="ProtNLM"/>
    </source>
</evidence>
<dbReference type="Proteomes" id="UP001163726">
    <property type="component" value="Plasmid pCadTS8_2"/>
</dbReference>
<feature type="region of interest" description="Disordered" evidence="1">
    <location>
        <begin position="77"/>
        <end position="96"/>
    </location>
</feature>
<geneLocation type="plasmid" evidence="3 4">
    <name>pCadTS8_2</name>
</geneLocation>
<evidence type="ECO:0000313" key="4">
    <source>
        <dbReference type="Proteomes" id="UP001163726"/>
    </source>
</evidence>
<feature type="compositionally biased region" description="Polar residues" evidence="1">
    <location>
        <begin position="77"/>
        <end position="92"/>
    </location>
</feature>
<organism evidence="3 4">
    <name type="scientific">Catenovulum adriaticum</name>
    <dbReference type="NCBI Taxonomy" id="2984846"/>
    <lineage>
        <taxon>Bacteria</taxon>
        <taxon>Pseudomonadati</taxon>
        <taxon>Pseudomonadota</taxon>
        <taxon>Gammaproteobacteria</taxon>
        <taxon>Alteromonadales</taxon>
        <taxon>Alteromonadaceae</taxon>
        <taxon>Catenovulum</taxon>
    </lineage>
</organism>
<protein>
    <recommendedName>
        <fullName evidence="5">Polysaccharide lyase-like protein</fullName>
    </recommendedName>
</protein>
<feature type="chain" id="PRO_5046015471" description="Polysaccharide lyase-like protein" evidence="2">
    <location>
        <begin position="30"/>
        <end position="303"/>
    </location>
</feature>
<dbReference type="EMBL" id="CP109967">
    <property type="protein sequence ID" value="WAJ72181.1"/>
    <property type="molecule type" value="Genomic_DNA"/>
</dbReference>
<gene>
    <name evidence="3" type="ORF">OLW01_18045</name>
</gene>
<accession>A0ABY7AU58</accession>
<keyword evidence="3" id="KW-0614">Plasmid</keyword>
<name>A0ABY7AU58_9ALTE</name>
<keyword evidence="4" id="KW-1185">Reference proteome</keyword>
<proteinExistence type="predicted"/>
<dbReference type="RefSeq" id="WP_268076896.1">
    <property type="nucleotide sequence ID" value="NZ_CP109967.1"/>
</dbReference>
<keyword evidence="2" id="KW-0732">Signal</keyword>
<reference evidence="3" key="1">
    <citation type="submission" date="2022-10" db="EMBL/GenBank/DDBJ databases">
        <title>Catenovulum adriacola sp. nov. isolated in the Harbour of Susak.</title>
        <authorList>
            <person name="Schoch T."/>
            <person name="Reich S.J."/>
            <person name="Stoeferle S."/>
            <person name="Flaiz M."/>
            <person name="Kazda M."/>
            <person name="Riedel C.U."/>
            <person name="Duerre P."/>
        </authorList>
    </citation>
    <scope>NUCLEOTIDE SEQUENCE</scope>
    <source>
        <strain evidence="3">TS8</strain>
        <plasmid evidence="3">pCadTS8_2</plasmid>
    </source>
</reference>